<accession>A0AA39ZVY9</accession>
<feature type="transmembrane region" description="Helical" evidence="1">
    <location>
        <begin position="180"/>
        <end position="199"/>
    </location>
</feature>
<keyword evidence="1" id="KW-0472">Membrane</keyword>
<dbReference type="Proteomes" id="UP001172102">
    <property type="component" value="Unassembled WGS sequence"/>
</dbReference>
<feature type="transmembrane region" description="Helical" evidence="1">
    <location>
        <begin position="100"/>
        <end position="123"/>
    </location>
</feature>
<organism evidence="2 3">
    <name type="scientific">Lasiosphaeris hirsuta</name>
    <dbReference type="NCBI Taxonomy" id="260670"/>
    <lineage>
        <taxon>Eukaryota</taxon>
        <taxon>Fungi</taxon>
        <taxon>Dikarya</taxon>
        <taxon>Ascomycota</taxon>
        <taxon>Pezizomycotina</taxon>
        <taxon>Sordariomycetes</taxon>
        <taxon>Sordariomycetidae</taxon>
        <taxon>Sordariales</taxon>
        <taxon>Lasiosphaeriaceae</taxon>
        <taxon>Lasiosphaeris</taxon>
    </lineage>
</organism>
<evidence type="ECO:0000256" key="1">
    <source>
        <dbReference type="SAM" id="Phobius"/>
    </source>
</evidence>
<keyword evidence="1" id="KW-0812">Transmembrane</keyword>
<keyword evidence="3" id="KW-1185">Reference proteome</keyword>
<keyword evidence="1" id="KW-1133">Transmembrane helix</keyword>
<gene>
    <name evidence="2" type="ORF">B0H67DRAFT_649077</name>
</gene>
<sequence length="210" mass="22800">MYRTNNFGWKLTHALCILAHLGLIVAAAVTYVYNVSKDTQTEDLNRLSRLARFNLNADFYLDSNTNTDSDSKHEPCSIALMSTFMSILNPGPLDGMLHTLLTSCMIVGGLGLVANIGLFAVLLRAEESEASLTEGEQHWRKQTATFFSCVFNLLLAGAGVSLASAMGIKVPGSKSLITPLVWASIQAPLALITALFDIIKNHRDGKDLLD</sequence>
<reference evidence="2" key="1">
    <citation type="submission" date="2023-06" db="EMBL/GenBank/DDBJ databases">
        <title>Genome-scale phylogeny and comparative genomics of the fungal order Sordariales.</title>
        <authorList>
            <consortium name="Lawrence Berkeley National Laboratory"/>
            <person name="Hensen N."/>
            <person name="Bonometti L."/>
            <person name="Westerberg I."/>
            <person name="Brannstrom I.O."/>
            <person name="Guillou S."/>
            <person name="Cros-Aarteil S."/>
            <person name="Calhoun S."/>
            <person name="Haridas S."/>
            <person name="Kuo A."/>
            <person name="Mondo S."/>
            <person name="Pangilinan J."/>
            <person name="Riley R."/>
            <person name="Labutti K."/>
            <person name="Andreopoulos B."/>
            <person name="Lipzen A."/>
            <person name="Chen C."/>
            <person name="Yanf M."/>
            <person name="Daum C."/>
            <person name="Ng V."/>
            <person name="Clum A."/>
            <person name="Steindorff A."/>
            <person name="Ohm R."/>
            <person name="Martin F."/>
            <person name="Silar P."/>
            <person name="Natvig D."/>
            <person name="Lalanne C."/>
            <person name="Gautier V."/>
            <person name="Ament-Velasquez S.L."/>
            <person name="Kruys A."/>
            <person name="Hutchinson M.I."/>
            <person name="Powell A.J."/>
            <person name="Barry K."/>
            <person name="Miller A.N."/>
            <person name="Grigoriev I.V."/>
            <person name="Debuchy R."/>
            <person name="Gladieux P."/>
            <person name="Thoren M.H."/>
            <person name="Johannesson H."/>
        </authorList>
    </citation>
    <scope>NUCLEOTIDE SEQUENCE</scope>
    <source>
        <strain evidence="2">SMH4607-1</strain>
    </source>
</reference>
<dbReference type="AlphaFoldDB" id="A0AA39ZVY9"/>
<feature type="transmembrane region" description="Helical" evidence="1">
    <location>
        <begin position="12"/>
        <end position="33"/>
    </location>
</feature>
<protein>
    <submittedName>
        <fullName evidence="2">Uncharacterized protein</fullName>
    </submittedName>
</protein>
<dbReference type="EMBL" id="JAUKUA010000007">
    <property type="protein sequence ID" value="KAK0704648.1"/>
    <property type="molecule type" value="Genomic_DNA"/>
</dbReference>
<feature type="transmembrane region" description="Helical" evidence="1">
    <location>
        <begin position="144"/>
        <end position="168"/>
    </location>
</feature>
<evidence type="ECO:0000313" key="3">
    <source>
        <dbReference type="Proteomes" id="UP001172102"/>
    </source>
</evidence>
<name>A0AA39ZVY9_9PEZI</name>
<comment type="caution">
    <text evidence="2">The sequence shown here is derived from an EMBL/GenBank/DDBJ whole genome shotgun (WGS) entry which is preliminary data.</text>
</comment>
<proteinExistence type="predicted"/>
<evidence type="ECO:0000313" key="2">
    <source>
        <dbReference type="EMBL" id="KAK0704648.1"/>
    </source>
</evidence>